<sequence length="409" mass="43855">MPDALTLAPDLAKPAQVPLTATVQAGALRAALSFLRKVAERRSTLPILSHILVRGVPARGERPAHLDMIATDMDMQLRRTVRADVPAAFEGTLDPWILDRLLMSLPRLADVTLTLHGDTWLVDCPAAAMHAKNLMCLSVDDFPLLDNDLRGPVEPVEIDAAAMAGALSRCAPCAARDSHRYYLNGVYLHPADRDGTPRVTAVSTDGHRLMVTGFASDLPLPKDGIIVPRKAVTLILLMLAGQQTALCAVPPTKREGPAALVVRLADGTEIITRTIDGTFPDYLRVIPQGVTRTLTLPAGDLLRALRLAAAPIPSNTSPAVRIAGVDAGRLAISTGTRSEDGSVTAHVSMQEQGDHPPLPGIGLNADYLRDVIDIFGGDSLIWRFTEAECPQIFTVPDSTDICVQMPMRV</sequence>
<keyword evidence="4" id="KW-0963">Cytoplasm</keyword>
<evidence type="ECO:0000256" key="9">
    <source>
        <dbReference type="ARBA" id="ARBA00023125"/>
    </source>
</evidence>
<evidence type="ECO:0000256" key="6">
    <source>
        <dbReference type="ARBA" id="ARBA00022695"/>
    </source>
</evidence>
<keyword evidence="8" id="KW-0239">DNA-directed DNA polymerase</keyword>
<dbReference type="OrthoDB" id="8421503at2"/>
<dbReference type="InterPro" id="IPR046938">
    <property type="entry name" value="DNA_clamp_sf"/>
</dbReference>
<evidence type="ECO:0000313" key="12">
    <source>
        <dbReference type="EMBL" id="AUN31983.1"/>
    </source>
</evidence>
<dbReference type="EMBL" id="CP025612">
    <property type="protein sequence ID" value="AUN31983.1"/>
    <property type="molecule type" value="Genomic_DNA"/>
</dbReference>
<accession>A0A2K9NFU1</accession>
<dbReference type="CDD" id="cd00140">
    <property type="entry name" value="beta_clamp"/>
    <property type="match status" value="1"/>
</dbReference>
<dbReference type="GO" id="GO:0005737">
    <property type="term" value="C:cytoplasm"/>
    <property type="evidence" value="ECO:0007669"/>
    <property type="project" value="UniProtKB-SubCell"/>
</dbReference>
<proteinExistence type="inferred from homology"/>
<reference evidence="12 13" key="1">
    <citation type="submission" date="2017-12" db="EMBL/GenBank/DDBJ databases">
        <title>Genomes of bacteria within cyanobacterial aggregates.</title>
        <authorList>
            <person name="Cai H."/>
        </authorList>
    </citation>
    <scope>NUCLEOTIDE SEQUENCE [LARGE SCALE GENOMIC DNA]</scope>
    <source>
        <strain evidence="12 13">TH16</strain>
    </source>
</reference>
<dbReference type="GO" id="GO:0009360">
    <property type="term" value="C:DNA polymerase III complex"/>
    <property type="evidence" value="ECO:0007669"/>
    <property type="project" value="InterPro"/>
</dbReference>
<dbReference type="AlphaFoldDB" id="A0A2K9NFU1"/>
<evidence type="ECO:0000256" key="10">
    <source>
        <dbReference type="ARBA" id="ARBA00030988"/>
    </source>
</evidence>
<dbReference type="InterPro" id="IPR022637">
    <property type="entry name" value="DNA_polIII_beta_cen"/>
</dbReference>
<name>A0A2K9NFU1_9PROT</name>
<dbReference type="GO" id="GO:0006271">
    <property type="term" value="P:DNA strand elongation involved in DNA replication"/>
    <property type="evidence" value="ECO:0007669"/>
    <property type="project" value="TreeGrafter"/>
</dbReference>
<evidence type="ECO:0000256" key="2">
    <source>
        <dbReference type="ARBA" id="ARBA00010752"/>
    </source>
</evidence>
<dbReference type="SMART" id="SM00480">
    <property type="entry name" value="POL3Bc"/>
    <property type="match status" value="1"/>
</dbReference>
<dbReference type="Pfam" id="PF00712">
    <property type="entry name" value="DNA_pol3_beta"/>
    <property type="match status" value="1"/>
</dbReference>
<evidence type="ECO:0000256" key="7">
    <source>
        <dbReference type="ARBA" id="ARBA00022705"/>
    </source>
</evidence>
<keyword evidence="6" id="KW-0548">Nucleotidyltransferase</keyword>
<evidence type="ECO:0000256" key="4">
    <source>
        <dbReference type="ARBA" id="ARBA00022490"/>
    </source>
</evidence>
<comment type="subcellular location">
    <subcellularLocation>
        <location evidence="1">Cytoplasm</location>
    </subcellularLocation>
</comment>
<dbReference type="PANTHER" id="PTHR30478">
    <property type="entry name" value="DNA POLYMERASE III SUBUNIT BETA"/>
    <property type="match status" value="1"/>
</dbReference>
<dbReference type="GO" id="GO:0003677">
    <property type="term" value="F:DNA binding"/>
    <property type="evidence" value="ECO:0007669"/>
    <property type="project" value="UniProtKB-KW"/>
</dbReference>
<keyword evidence="5" id="KW-0808">Transferase</keyword>
<evidence type="ECO:0000256" key="1">
    <source>
        <dbReference type="ARBA" id="ARBA00004496"/>
    </source>
</evidence>
<dbReference type="InterPro" id="IPR001001">
    <property type="entry name" value="DNA_polIII_beta"/>
</dbReference>
<evidence type="ECO:0000256" key="5">
    <source>
        <dbReference type="ARBA" id="ARBA00022679"/>
    </source>
</evidence>
<keyword evidence="9" id="KW-0238">DNA-binding</keyword>
<dbReference type="SUPFAM" id="SSF55979">
    <property type="entry name" value="DNA clamp"/>
    <property type="match status" value="2"/>
</dbReference>
<dbReference type="KEGG" id="ncb:C0V82_16265"/>
<dbReference type="Gene3D" id="3.10.150.10">
    <property type="entry name" value="DNA Polymerase III, subunit A, domain 2"/>
    <property type="match status" value="3"/>
</dbReference>
<keyword evidence="7" id="KW-0235">DNA replication</keyword>
<dbReference type="GO" id="GO:0003887">
    <property type="term" value="F:DNA-directed DNA polymerase activity"/>
    <property type="evidence" value="ECO:0007669"/>
    <property type="project" value="UniProtKB-KW"/>
</dbReference>
<evidence type="ECO:0000256" key="3">
    <source>
        <dbReference type="ARBA" id="ARBA00021035"/>
    </source>
</evidence>
<evidence type="ECO:0000256" key="11">
    <source>
        <dbReference type="ARBA" id="ARBA00033276"/>
    </source>
</evidence>
<dbReference type="InterPro" id="IPR022634">
    <property type="entry name" value="DNA_polIII_beta_N"/>
</dbReference>
<protein>
    <recommendedName>
        <fullName evidence="3">Beta sliding clamp</fullName>
    </recommendedName>
    <alternativeName>
        <fullName evidence="11">Beta-clamp processivity factor</fullName>
    </alternativeName>
    <alternativeName>
        <fullName evidence="10">DNA polymerase III beta sliding clamp subunit</fullName>
    </alternativeName>
</protein>
<dbReference type="Pfam" id="PF02767">
    <property type="entry name" value="DNA_pol3_beta_2"/>
    <property type="match status" value="1"/>
</dbReference>
<evidence type="ECO:0000313" key="13">
    <source>
        <dbReference type="Proteomes" id="UP000234752"/>
    </source>
</evidence>
<comment type="similarity">
    <text evidence="2">Belongs to the beta sliding clamp family.</text>
</comment>
<organism evidence="12 13">
    <name type="scientific">Niveispirillum cyanobacteriorum</name>
    <dbReference type="NCBI Taxonomy" id="1612173"/>
    <lineage>
        <taxon>Bacteria</taxon>
        <taxon>Pseudomonadati</taxon>
        <taxon>Pseudomonadota</taxon>
        <taxon>Alphaproteobacteria</taxon>
        <taxon>Rhodospirillales</taxon>
        <taxon>Azospirillaceae</taxon>
        <taxon>Niveispirillum</taxon>
    </lineage>
</organism>
<dbReference type="RefSeq" id="WP_102113537.1">
    <property type="nucleotide sequence ID" value="NZ_BMGN01000012.1"/>
</dbReference>
<dbReference type="Proteomes" id="UP000234752">
    <property type="component" value="Chromosome eg_2"/>
</dbReference>
<evidence type="ECO:0000256" key="8">
    <source>
        <dbReference type="ARBA" id="ARBA00022932"/>
    </source>
</evidence>
<gene>
    <name evidence="12" type="ORF">C0V82_16265</name>
</gene>
<dbReference type="PANTHER" id="PTHR30478:SF0">
    <property type="entry name" value="BETA SLIDING CLAMP"/>
    <property type="match status" value="1"/>
</dbReference>
<keyword evidence="13" id="KW-1185">Reference proteome</keyword>
<dbReference type="GO" id="GO:0008408">
    <property type="term" value="F:3'-5' exonuclease activity"/>
    <property type="evidence" value="ECO:0007669"/>
    <property type="project" value="InterPro"/>
</dbReference>